<feature type="compositionally biased region" description="Basic and acidic residues" evidence="1">
    <location>
        <begin position="39"/>
        <end position="58"/>
    </location>
</feature>
<protein>
    <submittedName>
        <fullName evidence="2">Uncharacterized protein</fullName>
    </submittedName>
</protein>
<evidence type="ECO:0000256" key="1">
    <source>
        <dbReference type="SAM" id="MobiDB-lite"/>
    </source>
</evidence>
<dbReference type="Proteomes" id="UP000027265">
    <property type="component" value="Unassembled WGS sequence"/>
</dbReference>
<accession>A0A067P2V3</accession>
<evidence type="ECO:0000313" key="3">
    <source>
        <dbReference type="Proteomes" id="UP000027265"/>
    </source>
</evidence>
<reference evidence="3" key="1">
    <citation type="journal article" date="2014" name="Proc. Natl. Acad. Sci. U.S.A.">
        <title>Extensive sampling of basidiomycete genomes demonstrates inadequacy of the white-rot/brown-rot paradigm for wood decay fungi.</title>
        <authorList>
            <person name="Riley R."/>
            <person name="Salamov A.A."/>
            <person name="Brown D.W."/>
            <person name="Nagy L.G."/>
            <person name="Floudas D."/>
            <person name="Held B.W."/>
            <person name="Levasseur A."/>
            <person name="Lombard V."/>
            <person name="Morin E."/>
            <person name="Otillar R."/>
            <person name="Lindquist E.A."/>
            <person name="Sun H."/>
            <person name="LaButti K.M."/>
            <person name="Schmutz J."/>
            <person name="Jabbour D."/>
            <person name="Luo H."/>
            <person name="Baker S.E."/>
            <person name="Pisabarro A.G."/>
            <person name="Walton J.D."/>
            <person name="Blanchette R.A."/>
            <person name="Henrissat B."/>
            <person name="Martin F."/>
            <person name="Cullen D."/>
            <person name="Hibbett D.S."/>
            <person name="Grigoriev I.V."/>
        </authorList>
    </citation>
    <scope>NUCLEOTIDE SEQUENCE [LARGE SCALE GENOMIC DNA]</scope>
    <source>
        <strain evidence="3">MUCL 33604</strain>
    </source>
</reference>
<name>A0A067P2V3_9AGAM</name>
<organism evidence="2 3">
    <name type="scientific">Jaapia argillacea MUCL 33604</name>
    <dbReference type="NCBI Taxonomy" id="933084"/>
    <lineage>
        <taxon>Eukaryota</taxon>
        <taxon>Fungi</taxon>
        <taxon>Dikarya</taxon>
        <taxon>Basidiomycota</taxon>
        <taxon>Agaricomycotina</taxon>
        <taxon>Agaricomycetes</taxon>
        <taxon>Agaricomycetidae</taxon>
        <taxon>Jaapiales</taxon>
        <taxon>Jaapiaceae</taxon>
        <taxon>Jaapia</taxon>
    </lineage>
</organism>
<dbReference type="PANTHER" id="PTHR46579:SF1">
    <property type="entry name" value="F5_8 TYPE C DOMAIN-CONTAINING PROTEIN"/>
    <property type="match status" value="1"/>
</dbReference>
<feature type="region of interest" description="Disordered" evidence="1">
    <location>
        <begin position="29"/>
        <end position="90"/>
    </location>
</feature>
<dbReference type="PANTHER" id="PTHR46579">
    <property type="entry name" value="F5/8 TYPE C DOMAIN-CONTAINING PROTEIN-RELATED"/>
    <property type="match status" value="1"/>
</dbReference>
<dbReference type="OrthoDB" id="3247418at2759"/>
<dbReference type="HOGENOM" id="CLU_987159_0_0_1"/>
<dbReference type="AlphaFoldDB" id="A0A067P2V3"/>
<keyword evidence="3" id="KW-1185">Reference proteome</keyword>
<dbReference type="EMBL" id="KL197813">
    <property type="protein sequence ID" value="KDQ49084.1"/>
    <property type="molecule type" value="Genomic_DNA"/>
</dbReference>
<gene>
    <name evidence="2" type="ORF">JAAARDRAFT_201149</name>
</gene>
<dbReference type="STRING" id="933084.A0A067P2V3"/>
<sequence length="282" mass="32861">MKSDENTNNTNEIYKSEYVHNKLSFAKENTKHKQALTQYEKDLRNWQQREERHLEEAQKASGSNSAKKKKQPSHKEDPQPVPPQQPLPRMHQDKPELFLQFAAAIKIILGWTIDEQAILRALQLLQEYLLQFHEIYGKKAMKPNHHWVIHLPNQIRDYGPIYGFWLFVTERLNKTLKNYNTNHWTGGQLEISLMHAFGRENHLKSMVSYVAGFPDEISMEGVIAKRMLERKGEDRGTMEAVAFENAAIALEGMKQLYLYPFARSYHLASWIKSACPSRSLNL</sequence>
<dbReference type="InParanoid" id="A0A067P2V3"/>
<proteinExistence type="predicted"/>
<evidence type="ECO:0000313" key="2">
    <source>
        <dbReference type="EMBL" id="KDQ49084.1"/>
    </source>
</evidence>